<dbReference type="HOGENOM" id="CLU_010316_1_0_1"/>
<dbReference type="PIRSF" id="PIRSF019634">
    <property type="entry name" value="tRNA_lig_yeast"/>
    <property type="match status" value="1"/>
</dbReference>
<dbReference type="Pfam" id="PF09511">
    <property type="entry name" value="RNA_lig_T4_1"/>
    <property type="match status" value="1"/>
</dbReference>
<dbReference type="GO" id="GO:0005634">
    <property type="term" value="C:nucleus"/>
    <property type="evidence" value="ECO:0007669"/>
    <property type="project" value="TreeGrafter"/>
</dbReference>
<dbReference type="GO" id="GO:0006388">
    <property type="term" value="P:tRNA splicing, via endonucleolytic cleavage and ligation"/>
    <property type="evidence" value="ECO:0007669"/>
    <property type="project" value="UniProtKB-UniRule"/>
</dbReference>
<reference evidence="6 7" key="1">
    <citation type="submission" date="2014-04" db="EMBL/GenBank/DDBJ databases">
        <authorList>
            <consortium name="DOE Joint Genome Institute"/>
            <person name="Kuo A."/>
            <person name="Zuccaro A."/>
            <person name="Kohler A."/>
            <person name="Nagy L.G."/>
            <person name="Floudas D."/>
            <person name="Copeland A."/>
            <person name="Barry K.W."/>
            <person name="Cichocki N."/>
            <person name="Veneault-Fourrey C."/>
            <person name="LaButti K."/>
            <person name="Lindquist E.A."/>
            <person name="Lipzen A."/>
            <person name="Lundell T."/>
            <person name="Morin E."/>
            <person name="Murat C."/>
            <person name="Sun H."/>
            <person name="Tunlid A."/>
            <person name="Henrissat B."/>
            <person name="Grigoriev I.V."/>
            <person name="Hibbett D.S."/>
            <person name="Martin F."/>
            <person name="Nordberg H.P."/>
            <person name="Cantor M.N."/>
            <person name="Hua S.X."/>
        </authorList>
    </citation>
    <scope>NUCLEOTIDE SEQUENCE [LARGE SCALE GENOMIC DNA]</scope>
    <source>
        <strain evidence="6 7">MAFF 305830</strain>
    </source>
</reference>
<dbReference type="Pfam" id="PF08302">
    <property type="entry name" value="tRNA_lig_CPD"/>
    <property type="match status" value="1"/>
</dbReference>
<dbReference type="InterPro" id="IPR012387">
    <property type="entry name" value="Trl1_fun"/>
</dbReference>
<evidence type="ECO:0000259" key="4">
    <source>
        <dbReference type="Pfam" id="PF08303"/>
    </source>
</evidence>
<reference evidence="7" key="2">
    <citation type="submission" date="2015-01" db="EMBL/GenBank/DDBJ databases">
        <title>Evolutionary Origins and Diversification of the Mycorrhizal Mutualists.</title>
        <authorList>
            <consortium name="DOE Joint Genome Institute"/>
            <consortium name="Mycorrhizal Genomics Consortium"/>
            <person name="Kohler A."/>
            <person name="Kuo A."/>
            <person name="Nagy L.G."/>
            <person name="Floudas D."/>
            <person name="Copeland A."/>
            <person name="Barry K.W."/>
            <person name="Cichocki N."/>
            <person name="Veneault-Fourrey C."/>
            <person name="LaButti K."/>
            <person name="Lindquist E.A."/>
            <person name="Lipzen A."/>
            <person name="Lundell T."/>
            <person name="Morin E."/>
            <person name="Murat C."/>
            <person name="Riley R."/>
            <person name="Ohm R."/>
            <person name="Sun H."/>
            <person name="Tunlid A."/>
            <person name="Henrissat B."/>
            <person name="Grigoriev I.V."/>
            <person name="Hibbett D.S."/>
            <person name="Martin F."/>
        </authorList>
    </citation>
    <scope>NUCLEOTIDE SEQUENCE [LARGE SCALE GENOMIC DNA]</scope>
    <source>
        <strain evidence="7">MAFF 305830</strain>
    </source>
</reference>
<dbReference type="Gene3D" id="3.40.50.300">
    <property type="entry name" value="P-loop containing nucleotide triphosphate hydrolases"/>
    <property type="match status" value="1"/>
</dbReference>
<dbReference type="PANTHER" id="PTHR32004:SF1">
    <property type="entry name" value="TRNA LIGASE"/>
    <property type="match status" value="1"/>
</dbReference>
<dbReference type="GO" id="GO:0051730">
    <property type="term" value="F:GTP-dependent polyribonucleotide 5'-hydroxyl-kinase activity"/>
    <property type="evidence" value="ECO:0007669"/>
    <property type="project" value="InterPro"/>
</dbReference>
<dbReference type="PANTHER" id="PTHR32004">
    <property type="entry name" value="TRNA LIGASE"/>
    <property type="match status" value="1"/>
</dbReference>
<evidence type="ECO:0000313" key="6">
    <source>
        <dbReference type="EMBL" id="KIM27864.1"/>
    </source>
</evidence>
<dbReference type="InterPro" id="IPR019039">
    <property type="entry name" value="T4-Rnl1-like_N"/>
</dbReference>
<evidence type="ECO:0000256" key="2">
    <source>
        <dbReference type="PIRSR" id="PIRSR019634-50"/>
    </source>
</evidence>
<keyword evidence="1" id="KW-0819">tRNA processing</keyword>
<dbReference type="InterPro" id="IPR015966">
    <property type="entry name" value="tRNA_lig_kin_fungi"/>
</dbReference>
<comment type="similarity">
    <text evidence="1">Belongs to the TRL1 family.</text>
</comment>
<evidence type="ECO:0000259" key="3">
    <source>
        <dbReference type="Pfam" id="PF08302"/>
    </source>
</evidence>
<feature type="domain" description="tRNA ligase phosphodiesterase" evidence="3">
    <location>
        <begin position="582"/>
        <end position="776"/>
    </location>
</feature>
<keyword evidence="7" id="KW-1185">Reference proteome</keyword>
<dbReference type="SUPFAM" id="SSF52540">
    <property type="entry name" value="P-loop containing nucleoside triphosphate hydrolases"/>
    <property type="match status" value="1"/>
</dbReference>
<proteinExistence type="inferred from homology"/>
<dbReference type="GO" id="GO:0005524">
    <property type="term" value="F:ATP binding"/>
    <property type="evidence" value="ECO:0007669"/>
    <property type="project" value="UniProtKB-UniRule"/>
</dbReference>
<dbReference type="OrthoDB" id="276239at2759"/>
<keyword evidence="1" id="KW-0436">Ligase</keyword>
<evidence type="ECO:0000313" key="7">
    <source>
        <dbReference type="Proteomes" id="UP000054097"/>
    </source>
</evidence>
<protein>
    <recommendedName>
        <fullName evidence="1">tRNA ligase</fullName>
        <ecNumber evidence="1">6.5.1.3</ecNumber>
    </recommendedName>
</protein>
<dbReference type="InterPro" id="IPR015965">
    <property type="entry name" value="tRNA_lig_PDEase"/>
</dbReference>
<dbReference type="GO" id="GO:0003972">
    <property type="term" value="F:RNA ligase (ATP) activity"/>
    <property type="evidence" value="ECO:0007669"/>
    <property type="project" value="UniProtKB-UniRule"/>
</dbReference>
<dbReference type="InterPro" id="IPR027417">
    <property type="entry name" value="P-loop_NTPase"/>
</dbReference>
<organism evidence="6 7">
    <name type="scientific">Serendipita vermifera MAFF 305830</name>
    <dbReference type="NCBI Taxonomy" id="933852"/>
    <lineage>
        <taxon>Eukaryota</taxon>
        <taxon>Fungi</taxon>
        <taxon>Dikarya</taxon>
        <taxon>Basidiomycota</taxon>
        <taxon>Agaricomycotina</taxon>
        <taxon>Agaricomycetes</taxon>
        <taxon>Sebacinales</taxon>
        <taxon>Serendipitaceae</taxon>
        <taxon>Serendipita</taxon>
    </lineage>
</organism>
<dbReference type="Proteomes" id="UP000054097">
    <property type="component" value="Unassembled WGS sequence"/>
</dbReference>
<name>A0A0C3B6U3_SERVB</name>
<gene>
    <name evidence="6" type="ORF">M408DRAFT_329795</name>
</gene>
<dbReference type="GO" id="GO:0008081">
    <property type="term" value="F:phosphoric diester hydrolase activity"/>
    <property type="evidence" value="ECO:0007669"/>
    <property type="project" value="InterPro"/>
</dbReference>
<accession>A0A0C3B6U3</accession>
<feature type="domain" description="tRNA ligase kinase" evidence="4">
    <location>
        <begin position="409"/>
        <end position="558"/>
    </location>
</feature>
<dbReference type="STRING" id="933852.A0A0C3B6U3"/>
<dbReference type="AlphaFoldDB" id="A0A0C3B6U3"/>
<sequence length="797" mass="89139">MAESSQLIERLYTLSKTNKKLVKASDYNAPADKNIVVTSWKMDEFKYYNVPSPFPTLARGLFTTTNGNETEGSDVRYRVVARGYDKFFNIGEVPWTNWRAIERHTTPPYTLTLKSNGCIIFIAALSPDKILVTSKHSIGNVAGAIESHAQVGERWLGNHLRSVGKTKEQLAATLWEKNWTAVAELCDDSFEEHVLATAKEMTGLHLHGLNVNVGQFNTQPQPVVDAFAEEWGFIKTASIVLNTEREVREFSQEIGKIGKWNGEAVEGFVVRTTIGPRPTNEQSDTPPYPPGSSFFFKIKFDEPYMMYRDWRELTKSLLTAYSKGNMKDARISKAKLKRKETVVYKQWVEKEIKTNPRAFDSYSKNIGIIAVRDRFLEWLTTPEGRMAGLSIAEEVSQTASVSHKGEKVVLVPIAVPGCGKTTISVALVHLFGFGHTQSDNIKGKKPAPVFQSNIADLLKTHDVVIADRNNHQIRHREGIKEAIASMQPTPRLIALNWSINAEAPATVHRIVTERINSRGDNHQSLVPHPDADHEHVVWRFLKEAEPLAEDEVDDVIEMEVAEELEESLARAVAGVVDLLGLKRPSDEQMGEALRIAREYEPAFRARAKQQPAEGSKKEKKKASPRYYAILPELDLDNVIGAVMNSNTPVPDTARTFWNKLKVTSRYATRPHITIVHSKERENEGKLWDSCERLTAGKSPLFEFSLTHLVWNEDVMALAVGDLRLVAETGGSDEGEQFLESLNDQFRDRLHITVGTREPSVPPVQAKELTQKWRAGAGVDAIPLEGVVAKGVIKGLVS</sequence>
<feature type="domain" description="T4 RNA ligase 1-like N-terminal" evidence="5">
    <location>
        <begin position="58"/>
        <end position="304"/>
    </location>
</feature>
<evidence type="ECO:0000259" key="5">
    <source>
        <dbReference type="Pfam" id="PF09511"/>
    </source>
</evidence>
<dbReference type="Pfam" id="PF08303">
    <property type="entry name" value="tRNA_lig_kinase"/>
    <property type="match status" value="1"/>
</dbReference>
<comment type="catalytic activity">
    <reaction evidence="1">
        <text>ATP + (ribonucleotide)n-3'-hydroxyl + 5'-phospho-(ribonucleotide)m = (ribonucleotide)n+m + AMP + diphosphate.</text>
        <dbReference type="EC" id="6.5.1.3"/>
    </reaction>
</comment>
<feature type="active site" description="N6-AMP-lysine intermediate" evidence="2">
    <location>
        <position position="114"/>
    </location>
</feature>
<dbReference type="EMBL" id="KN824296">
    <property type="protein sequence ID" value="KIM27864.1"/>
    <property type="molecule type" value="Genomic_DNA"/>
</dbReference>
<evidence type="ECO:0000256" key="1">
    <source>
        <dbReference type="PIRNR" id="PIRNR019634"/>
    </source>
</evidence>
<dbReference type="EC" id="6.5.1.3" evidence="1"/>